<feature type="domain" description="Linalool dehydratase/isomerase" evidence="2">
    <location>
        <begin position="140"/>
        <end position="244"/>
    </location>
</feature>
<evidence type="ECO:0000313" key="3">
    <source>
        <dbReference type="EMBL" id="NYD39812.1"/>
    </source>
</evidence>
<dbReference type="EMBL" id="JACCBN010000001">
    <property type="protein sequence ID" value="NYD39812.1"/>
    <property type="molecule type" value="Genomic_DNA"/>
</dbReference>
<evidence type="ECO:0000313" key="4">
    <source>
        <dbReference type="Proteomes" id="UP000535890"/>
    </source>
</evidence>
<dbReference type="Pfam" id="PF18566">
    <property type="entry name" value="Ldi"/>
    <property type="match status" value="1"/>
</dbReference>
<evidence type="ECO:0000256" key="1">
    <source>
        <dbReference type="SAM" id="MobiDB-lite"/>
    </source>
</evidence>
<dbReference type="InterPro" id="IPR041411">
    <property type="entry name" value="Ldi"/>
</dbReference>
<organism evidence="3 4">
    <name type="scientific">Actinomycetospora corticicola</name>
    <dbReference type="NCBI Taxonomy" id="663602"/>
    <lineage>
        <taxon>Bacteria</taxon>
        <taxon>Bacillati</taxon>
        <taxon>Actinomycetota</taxon>
        <taxon>Actinomycetes</taxon>
        <taxon>Pseudonocardiales</taxon>
        <taxon>Pseudonocardiaceae</taxon>
        <taxon>Actinomycetospora</taxon>
    </lineage>
</organism>
<feature type="compositionally biased region" description="Polar residues" evidence="1">
    <location>
        <begin position="519"/>
        <end position="530"/>
    </location>
</feature>
<name>A0A7Y9E2Q1_9PSEU</name>
<comment type="caution">
    <text evidence="3">The sequence shown here is derived from an EMBL/GenBank/DDBJ whole genome shotgun (WGS) entry which is preliminary data.</text>
</comment>
<evidence type="ECO:0000259" key="2">
    <source>
        <dbReference type="Pfam" id="PF18566"/>
    </source>
</evidence>
<keyword evidence="4" id="KW-1185">Reference proteome</keyword>
<proteinExistence type="predicted"/>
<accession>A0A7Y9E2Q1</accession>
<dbReference type="Proteomes" id="UP000535890">
    <property type="component" value="Unassembled WGS sequence"/>
</dbReference>
<feature type="region of interest" description="Disordered" evidence="1">
    <location>
        <begin position="505"/>
        <end position="551"/>
    </location>
</feature>
<sequence length="551" mass="62374">MSTTALNDRARGWLRFLWEKTTTPDDWSSQGEPLPWWDRDSTAPMCAFPRFELSENTYPLLQYADITPAWREVYERVALELCQRHMSFWSSIDNITLIGDDPNVDRYPPEWLTYLPERLRGRYNSPGWVGNGLAPWGLNPDPIGADGNVFVRGFLNLVLSVYRYISGRDTFDTPFQVTGYRDRQFSWTHPDVADFISSQLADRPEGPHCENTKIWPFCVSATGLGLKLFDASHGTNLQSPYDAWCEYAQQHYMGLTRRGDLEWFAMYYDPIQQEACTLPEGLAGYMSLVILPYVLPQQPEWATRLYELSMRGLGWSDPRARLHQFHPDPRWLSIGYLISKELGDWTTFDRLSAVVENEFEPRFFGEDDSQFGYYFGWGEQWPRGQQSALLMAGELATPGSWSKPFNQPNLAKFTEPTVEGIDFPTLGVSAAHNLTDVGELHVSTYAATPSARRTPTTWRITNLPDPAGVRIVCDGQEFGNWRVLDDSTVELSLDVDDHDLIVATTSRSTTPRTQDAGRTRQSVSTPSSLVAPTPISAPPTARRPTMCGCCG</sequence>
<dbReference type="AlphaFoldDB" id="A0A7Y9E2Q1"/>
<reference evidence="3 4" key="1">
    <citation type="submission" date="2020-07" db="EMBL/GenBank/DDBJ databases">
        <title>Sequencing the genomes of 1000 actinobacteria strains.</title>
        <authorList>
            <person name="Klenk H.-P."/>
        </authorList>
    </citation>
    <scope>NUCLEOTIDE SEQUENCE [LARGE SCALE GENOMIC DNA]</scope>
    <source>
        <strain evidence="3 4">DSM 45772</strain>
    </source>
</reference>
<dbReference type="RefSeq" id="WP_179797079.1">
    <property type="nucleotide sequence ID" value="NZ_BAABHP010000002.1"/>
</dbReference>
<gene>
    <name evidence="3" type="ORF">BJ983_005914</name>
</gene>
<protein>
    <recommendedName>
        <fullName evidence="2">Linalool dehydratase/isomerase domain-containing protein</fullName>
    </recommendedName>
</protein>